<evidence type="ECO:0000256" key="1">
    <source>
        <dbReference type="SAM" id="MobiDB-lite"/>
    </source>
</evidence>
<evidence type="ECO:0000313" key="3">
    <source>
        <dbReference type="Proteomes" id="UP000003781"/>
    </source>
</evidence>
<name>A3IVZ7_9CHRO</name>
<accession>A3IVZ7</accession>
<dbReference type="EMBL" id="AAXW01000046">
    <property type="protein sequence ID" value="EAZ89383.1"/>
    <property type="molecule type" value="Genomic_DNA"/>
</dbReference>
<feature type="compositionally biased region" description="Polar residues" evidence="1">
    <location>
        <begin position="28"/>
        <end position="41"/>
    </location>
</feature>
<evidence type="ECO:0000313" key="2">
    <source>
        <dbReference type="EMBL" id="EAZ89383.1"/>
    </source>
</evidence>
<dbReference type="AlphaFoldDB" id="A3IVZ7"/>
<gene>
    <name evidence="2" type="ORF">CY0110_30920</name>
</gene>
<feature type="non-terminal residue" evidence="2">
    <location>
        <position position="1"/>
    </location>
</feature>
<feature type="region of interest" description="Disordered" evidence="1">
    <location>
        <begin position="28"/>
        <end position="70"/>
    </location>
</feature>
<proteinExistence type="predicted"/>
<reference evidence="2 3" key="1">
    <citation type="submission" date="2007-03" db="EMBL/GenBank/DDBJ databases">
        <authorList>
            <person name="Stal L."/>
            <person name="Ferriera S."/>
            <person name="Johnson J."/>
            <person name="Kravitz S."/>
            <person name="Beeson K."/>
            <person name="Sutton G."/>
            <person name="Rogers Y.-H."/>
            <person name="Friedman R."/>
            <person name="Frazier M."/>
            <person name="Venter J.C."/>
        </authorList>
    </citation>
    <scope>NUCLEOTIDE SEQUENCE [LARGE SCALE GENOMIC DNA]</scope>
    <source>
        <strain evidence="2 3">CCY0110</strain>
    </source>
</reference>
<dbReference type="Proteomes" id="UP000003781">
    <property type="component" value="Unassembled WGS sequence"/>
</dbReference>
<comment type="caution">
    <text evidence="2">The sequence shown here is derived from an EMBL/GenBank/DDBJ whole genome shotgun (WGS) entry which is preliminary data.</text>
</comment>
<sequence>LNQVGSLPLDIDNGLVNHAIQPTTETLTQRFSQRRGTTNFDCGTRDKAYRQTVSRSNRGRKKSTTPLVSG</sequence>
<organism evidence="2 3">
    <name type="scientific">Crocosphaera chwakensis CCY0110</name>
    <dbReference type="NCBI Taxonomy" id="391612"/>
    <lineage>
        <taxon>Bacteria</taxon>
        <taxon>Bacillati</taxon>
        <taxon>Cyanobacteriota</taxon>
        <taxon>Cyanophyceae</taxon>
        <taxon>Oscillatoriophycideae</taxon>
        <taxon>Chroococcales</taxon>
        <taxon>Aphanothecaceae</taxon>
        <taxon>Crocosphaera</taxon>
        <taxon>Crocosphaera chwakensis</taxon>
    </lineage>
</organism>
<protein>
    <submittedName>
        <fullName evidence="2">Uncharacterized protein</fullName>
    </submittedName>
</protein>
<keyword evidence="3" id="KW-1185">Reference proteome</keyword>